<accession>A0A7J5U1H2</accession>
<proteinExistence type="predicted"/>
<evidence type="ECO:0000259" key="4">
    <source>
        <dbReference type="PROSITE" id="PS01124"/>
    </source>
</evidence>
<dbReference type="SMART" id="SM00342">
    <property type="entry name" value="HTH_ARAC"/>
    <property type="match status" value="1"/>
</dbReference>
<evidence type="ECO:0000256" key="2">
    <source>
        <dbReference type="ARBA" id="ARBA00023125"/>
    </source>
</evidence>
<dbReference type="InterPro" id="IPR009057">
    <property type="entry name" value="Homeodomain-like_sf"/>
</dbReference>
<reference evidence="5 6" key="1">
    <citation type="submission" date="2019-10" db="EMBL/GenBank/DDBJ databases">
        <title>Rudanella paleaurantiibacter sp. nov., isolated from sludge.</title>
        <authorList>
            <person name="Xu S.Q."/>
        </authorList>
    </citation>
    <scope>NUCLEOTIDE SEQUENCE [LARGE SCALE GENOMIC DNA]</scope>
    <source>
        <strain evidence="5 6">HX-22-17</strain>
    </source>
</reference>
<dbReference type="InterPro" id="IPR018060">
    <property type="entry name" value="HTH_AraC"/>
</dbReference>
<protein>
    <submittedName>
        <fullName evidence="5">Helix-turn-helix domain-containing protein</fullName>
    </submittedName>
</protein>
<dbReference type="InterPro" id="IPR050204">
    <property type="entry name" value="AraC_XylS_family_regulators"/>
</dbReference>
<evidence type="ECO:0000313" key="5">
    <source>
        <dbReference type="EMBL" id="KAB7731495.1"/>
    </source>
</evidence>
<keyword evidence="1" id="KW-0805">Transcription regulation</keyword>
<dbReference type="PROSITE" id="PS01124">
    <property type="entry name" value="HTH_ARAC_FAMILY_2"/>
    <property type="match status" value="1"/>
</dbReference>
<sequence>MAGIPPEQRIKPMPPDADQSLYFYPRSEVKVITNRTSETRTSARSIFVARQTSRINIGFGNDHLIIQVCFRPGFLYQFLGKAPFHTWRDEELSAEDLTDRTMQELNERLGEETDYGRMIALIETWLLNRCARLSIDVQPIDRVIAALRQSEMPRSLDWLADQACLSSRQLERKFQERMGMSPKFYARIARFDRAFKLKTQQPQLDWLDVAYQCGYFDFSHLMRDFRQFAEVTPSLLLAQEMASPDWWRTG</sequence>
<evidence type="ECO:0000313" key="6">
    <source>
        <dbReference type="Proteomes" id="UP000488299"/>
    </source>
</evidence>
<name>A0A7J5U1H2_9BACT</name>
<dbReference type="GO" id="GO:0003700">
    <property type="term" value="F:DNA-binding transcription factor activity"/>
    <property type="evidence" value="ECO:0007669"/>
    <property type="project" value="InterPro"/>
</dbReference>
<dbReference type="GO" id="GO:0043565">
    <property type="term" value="F:sequence-specific DNA binding"/>
    <property type="evidence" value="ECO:0007669"/>
    <property type="project" value="InterPro"/>
</dbReference>
<organism evidence="5 6">
    <name type="scientific">Rudanella paleaurantiibacter</name>
    <dbReference type="NCBI Taxonomy" id="2614655"/>
    <lineage>
        <taxon>Bacteria</taxon>
        <taxon>Pseudomonadati</taxon>
        <taxon>Bacteroidota</taxon>
        <taxon>Cytophagia</taxon>
        <taxon>Cytophagales</taxon>
        <taxon>Cytophagaceae</taxon>
        <taxon>Rudanella</taxon>
    </lineage>
</organism>
<dbReference type="AlphaFoldDB" id="A0A7J5U1H2"/>
<dbReference type="SUPFAM" id="SSF46689">
    <property type="entry name" value="Homeodomain-like"/>
    <property type="match status" value="1"/>
</dbReference>
<dbReference type="EMBL" id="WELI01000003">
    <property type="protein sequence ID" value="KAB7731495.1"/>
    <property type="molecule type" value="Genomic_DNA"/>
</dbReference>
<keyword evidence="6" id="KW-1185">Reference proteome</keyword>
<dbReference type="PANTHER" id="PTHR46796">
    <property type="entry name" value="HTH-TYPE TRANSCRIPTIONAL ACTIVATOR RHAS-RELATED"/>
    <property type="match status" value="1"/>
</dbReference>
<keyword evidence="2" id="KW-0238">DNA-binding</keyword>
<evidence type="ECO:0000256" key="1">
    <source>
        <dbReference type="ARBA" id="ARBA00023015"/>
    </source>
</evidence>
<comment type="caution">
    <text evidence="5">The sequence shown here is derived from an EMBL/GenBank/DDBJ whole genome shotgun (WGS) entry which is preliminary data.</text>
</comment>
<dbReference type="Pfam" id="PF12833">
    <property type="entry name" value="HTH_18"/>
    <property type="match status" value="1"/>
</dbReference>
<feature type="domain" description="HTH araC/xylS-type" evidence="4">
    <location>
        <begin position="141"/>
        <end position="239"/>
    </location>
</feature>
<dbReference type="Proteomes" id="UP000488299">
    <property type="component" value="Unassembled WGS sequence"/>
</dbReference>
<keyword evidence="3" id="KW-0804">Transcription</keyword>
<gene>
    <name evidence="5" type="ORF">F5984_09335</name>
</gene>
<dbReference type="PANTHER" id="PTHR46796:SF13">
    <property type="entry name" value="HTH-TYPE TRANSCRIPTIONAL ACTIVATOR RHAS"/>
    <property type="match status" value="1"/>
</dbReference>
<evidence type="ECO:0000256" key="3">
    <source>
        <dbReference type="ARBA" id="ARBA00023163"/>
    </source>
</evidence>
<dbReference type="Gene3D" id="1.10.10.60">
    <property type="entry name" value="Homeodomain-like"/>
    <property type="match status" value="1"/>
</dbReference>